<dbReference type="EMBL" id="CP119325">
    <property type="protein sequence ID" value="WEK31851.1"/>
    <property type="molecule type" value="Genomic_DNA"/>
</dbReference>
<organism evidence="5 6">
    <name type="scientific">Candidatus Pseudomonas phytovorans</name>
    <dbReference type="NCBI Taxonomy" id="3121377"/>
    <lineage>
        <taxon>Bacteria</taxon>
        <taxon>Pseudomonadati</taxon>
        <taxon>Pseudomonadota</taxon>
        <taxon>Gammaproteobacteria</taxon>
        <taxon>Pseudomonadales</taxon>
        <taxon>Pseudomonadaceae</taxon>
        <taxon>Pseudomonas</taxon>
    </lineage>
</organism>
<name>A0AAJ6BEC6_9PSED</name>
<proteinExistence type="predicted"/>
<dbReference type="AlphaFoldDB" id="A0AAJ6BEC6"/>
<dbReference type="SUPFAM" id="SSF46894">
    <property type="entry name" value="C-terminal effector domain of the bipartite response regulators"/>
    <property type="match status" value="1"/>
</dbReference>
<dbReference type="GO" id="GO:0003677">
    <property type="term" value="F:DNA binding"/>
    <property type="evidence" value="ECO:0007669"/>
    <property type="project" value="UniProtKB-KW"/>
</dbReference>
<dbReference type="PROSITE" id="PS00622">
    <property type="entry name" value="HTH_LUXR_1"/>
    <property type="match status" value="1"/>
</dbReference>
<keyword evidence="2" id="KW-0238">DNA-binding</keyword>
<dbReference type="Gene3D" id="1.10.10.10">
    <property type="entry name" value="Winged helix-like DNA-binding domain superfamily/Winged helix DNA-binding domain"/>
    <property type="match status" value="1"/>
</dbReference>
<dbReference type="GO" id="GO:0006355">
    <property type="term" value="P:regulation of DNA-templated transcription"/>
    <property type="evidence" value="ECO:0007669"/>
    <property type="project" value="InterPro"/>
</dbReference>
<dbReference type="PANTHER" id="PTHR44688:SF16">
    <property type="entry name" value="DNA-BINDING TRANSCRIPTIONAL ACTIVATOR DEVR_DOSR"/>
    <property type="match status" value="1"/>
</dbReference>
<dbReference type="InterPro" id="IPR036388">
    <property type="entry name" value="WH-like_DNA-bd_sf"/>
</dbReference>
<keyword evidence="1" id="KW-0805">Transcription regulation</keyword>
<feature type="domain" description="HTH luxR-type" evidence="4">
    <location>
        <begin position="1"/>
        <end position="59"/>
    </location>
</feature>
<evidence type="ECO:0000313" key="6">
    <source>
        <dbReference type="Proteomes" id="UP001216329"/>
    </source>
</evidence>
<evidence type="ECO:0000256" key="3">
    <source>
        <dbReference type="ARBA" id="ARBA00023163"/>
    </source>
</evidence>
<dbReference type="SMART" id="SM00421">
    <property type="entry name" value="HTH_LUXR"/>
    <property type="match status" value="1"/>
</dbReference>
<evidence type="ECO:0000259" key="4">
    <source>
        <dbReference type="PROSITE" id="PS50043"/>
    </source>
</evidence>
<dbReference type="PRINTS" id="PR00038">
    <property type="entry name" value="HTHLUXR"/>
</dbReference>
<keyword evidence="3" id="KW-0804">Transcription</keyword>
<evidence type="ECO:0000313" key="5">
    <source>
        <dbReference type="EMBL" id="WEK31851.1"/>
    </source>
</evidence>
<sequence>MTVRECEIAQGILSGLTSKQIAHRLGVSDLTVRKHRENLYRKLNVHSLAELARHCREQAELDN</sequence>
<dbReference type="Pfam" id="PF00196">
    <property type="entry name" value="GerE"/>
    <property type="match status" value="1"/>
</dbReference>
<dbReference type="Proteomes" id="UP001216329">
    <property type="component" value="Chromosome"/>
</dbReference>
<dbReference type="InterPro" id="IPR016032">
    <property type="entry name" value="Sig_transdc_resp-reg_C-effctor"/>
</dbReference>
<accession>A0AAJ6BEC6</accession>
<dbReference type="InterPro" id="IPR000792">
    <property type="entry name" value="Tscrpt_reg_LuxR_C"/>
</dbReference>
<dbReference type="PANTHER" id="PTHR44688">
    <property type="entry name" value="DNA-BINDING TRANSCRIPTIONAL ACTIVATOR DEVR_DOSR"/>
    <property type="match status" value="1"/>
</dbReference>
<reference evidence="5" key="1">
    <citation type="submission" date="2023-03" db="EMBL/GenBank/DDBJ databases">
        <title>Andean soil-derived lignocellulolytic bacterial consortium as a source of novel taxa and putative plastic-active enzymes.</title>
        <authorList>
            <person name="Diaz-Garcia L."/>
            <person name="Chuvochina M."/>
            <person name="Feuerriegel G."/>
            <person name="Bunk B."/>
            <person name="Sproer C."/>
            <person name="Streit W.R."/>
            <person name="Rodriguez L.M."/>
            <person name="Overmann J."/>
            <person name="Jimenez D.J."/>
        </authorList>
    </citation>
    <scope>NUCLEOTIDE SEQUENCE</scope>
    <source>
        <strain evidence="5">MAG 876</strain>
    </source>
</reference>
<dbReference type="PROSITE" id="PS50043">
    <property type="entry name" value="HTH_LUXR_2"/>
    <property type="match status" value="1"/>
</dbReference>
<protein>
    <submittedName>
        <fullName evidence="5">LuxR family transcriptional regulator</fullName>
    </submittedName>
</protein>
<evidence type="ECO:0000256" key="1">
    <source>
        <dbReference type="ARBA" id="ARBA00023015"/>
    </source>
</evidence>
<evidence type="ECO:0000256" key="2">
    <source>
        <dbReference type="ARBA" id="ARBA00023125"/>
    </source>
</evidence>
<dbReference type="CDD" id="cd06170">
    <property type="entry name" value="LuxR_C_like"/>
    <property type="match status" value="1"/>
</dbReference>
<gene>
    <name evidence="5" type="ORF">P0Y58_06540</name>
</gene>